<evidence type="ECO:0008006" key="5">
    <source>
        <dbReference type="Google" id="ProtNLM"/>
    </source>
</evidence>
<proteinExistence type="predicted"/>
<feature type="transmembrane region" description="Helical" evidence="2">
    <location>
        <begin position="21"/>
        <end position="42"/>
    </location>
</feature>
<evidence type="ECO:0000256" key="1">
    <source>
        <dbReference type="SAM" id="MobiDB-lite"/>
    </source>
</evidence>
<organism evidence="3 4">
    <name type="scientific">Microbacterium awajiense</name>
    <dbReference type="NCBI Taxonomy" id="415214"/>
    <lineage>
        <taxon>Bacteria</taxon>
        <taxon>Bacillati</taxon>
        <taxon>Actinomycetota</taxon>
        <taxon>Actinomycetes</taxon>
        <taxon>Micrococcales</taxon>
        <taxon>Microbacteriaceae</taxon>
        <taxon>Microbacterium</taxon>
    </lineage>
</organism>
<dbReference type="RefSeq" id="WP_344739105.1">
    <property type="nucleotide sequence ID" value="NZ_BAAAYU010000005.1"/>
</dbReference>
<protein>
    <recommendedName>
        <fullName evidence="5">DUF4157 domain-containing protein</fullName>
    </recommendedName>
</protein>
<evidence type="ECO:0000313" key="3">
    <source>
        <dbReference type="EMBL" id="GAA3640464.1"/>
    </source>
</evidence>
<dbReference type="EMBL" id="BAAAYU010000005">
    <property type="protein sequence ID" value="GAA3640464.1"/>
    <property type="molecule type" value="Genomic_DNA"/>
</dbReference>
<name>A0ABP7AU13_9MICO</name>
<evidence type="ECO:0000313" key="4">
    <source>
        <dbReference type="Proteomes" id="UP001501697"/>
    </source>
</evidence>
<dbReference type="Proteomes" id="UP001501697">
    <property type="component" value="Unassembled WGS sequence"/>
</dbReference>
<keyword evidence="2" id="KW-1133">Transmembrane helix</keyword>
<sequence length="232" mass="24731">MTLFEPGRFPDPPPRRRGSSGARIGLAVAVVCGILFAGVTFIGPERVSTFTSELFTGGPPSPEEQVVALADSAQLTQEGRDLLFRQRPRTASLDEIADMCGTGEDPDLVTSGCWSSNGFILISDEVDPFAPGTAVTVLAHELLHAAYDQLDSWEVATVDDLVAAEYAKIPADDPIQQQIDGSVRGDPASLPTELFAYLGTQVMPPGGFAPELEAVYARWFSDRAALVAVYTG</sequence>
<feature type="region of interest" description="Disordered" evidence="1">
    <location>
        <begin position="1"/>
        <end position="20"/>
    </location>
</feature>
<reference evidence="4" key="1">
    <citation type="journal article" date="2019" name="Int. J. Syst. Evol. Microbiol.">
        <title>The Global Catalogue of Microorganisms (GCM) 10K type strain sequencing project: providing services to taxonomists for standard genome sequencing and annotation.</title>
        <authorList>
            <consortium name="The Broad Institute Genomics Platform"/>
            <consortium name="The Broad Institute Genome Sequencing Center for Infectious Disease"/>
            <person name="Wu L."/>
            <person name="Ma J."/>
        </authorList>
    </citation>
    <scope>NUCLEOTIDE SEQUENCE [LARGE SCALE GENOMIC DNA]</scope>
    <source>
        <strain evidence="4">JCM 16544</strain>
    </source>
</reference>
<comment type="caution">
    <text evidence="3">The sequence shown here is derived from an EMBL/GenBank/DDBJ whole genome shotgun (WGS) entry which is preliminary data.</text>
</comment>
<keyword evidence="4" id="KW-1185">Reference proteome</keyword>
<evidence type="ECO:0000256" key="2">
    <source>
        <dbReference type="SAM" id="Phobius"/>
    </source>
</evidence>
<keyword evidence="2" id="KW-0472">Membrane</keyword>
<keyword evidence="2" id="KW-0812">Transmembrane</keyword>
<accession>A0ABP7AU13</accession>
<gene>
    <name evidence="3" type="ORF">GCM10022200_25150</name>
</gene>